<reference evidence="4 5" key="1">
    <citation type="submission" date="2018-08" db="EMBL/GenBank/DDBJ databases">
        <title>A genome reference for cultivated species of the human gut microbiota.</title>
        <authorList>
            <person name="Zou Y."/>
            <person name="Xue W."/>
            <person name="Luo G."/>
        </authorList>
    </citation>
    <scope>NUCLEOTIDE SEQUENCE [LARGE SCALE GENOMIC DNA]</scope>
    <source>
        <strain evidence="4 5">AF14-6AC</strain>
    </source>
</reference>
<dbReference type="Gene3D" id="6.10.340.10">
    <property type="match status" value="1"/>
</dbReference>
<evidence type="ECO:0000256" key="2">
    <source>
        <dbReference type="SAM" id="Phobius"/>
    </source>
</evidence>
<dbReference type="InterPro" id="IPR003660">
    <property type="entry name" value="HAMP_dom"/>
</dbReference>
<dbReference type="Pfam" id="PF07228">
    <property type="entry name" value="SpoIIE"/>
    <property type="match status" value="1"/>
</dbReference>
<gene>
    <name evidence="4" type="ORF">DWW24_16825</name>
</gene>
<comment type="caution">
    <text evidence="4">The sequence shown here is derived from an EMBL/GenBank/DDBJ whole genome shotgun (WGS) entry which is preliminary data.</text>
</comment>
<evidence type="ECO:0000313" key="4">
    <source>
        <dbReference type="EMBL" id="RGV20196.1"/>
    </source>
</evidence>
<evidence type="ECO:0000313" key="5">
    <source>
        <dbReference type="Proteomes" id="UP000283426"/>
    </source>
</evidence>
<feature type="domain" description="HAMP" evidence="3">
    <location>
        <begin position="343"/>
        <end position="396"/>
    </location>
</feature>
<dbReference type="SMART" id="SM00331">
    <property type="entry name" value="PP2C_SIG"/>
    <property type="match status" value="1"/>
</dbReference>
<keyword evidence="2" id="KW-1133">Transmembrane helix</keyword>
<dbReference type="AlphaFoldDB" id="A0A412W6T1"/>
<evidence type="ECO:0000256" key="1">
    <source>
        <dbReference type="ARBA" id="ARBA00022801"/>
    </source>
</evidence>
<dbReference type="Gene3D" id="3.60.40.10">
    <property type="entry name" value="PPM-type phosphatase domain"/>
    <property type="match status" value="1"/>
</dbReference>
<dbReference type="SUPFAM" id="SSF158472">
    <property type="entry name" value="HAMP domain-like"/>
    <property type="match status" value="1"/>
</dbReference>
<proteinExistence type="predicted"/>
<organism evidence="4 5">
    <name type="scientific">Odoribacter splanchnicus</name>
    <dbReference type="NCBI Taxonomy" id="28118"/>
    <lineage>
        <taxon>Bacteria</taxon>
        <taxon>Pseudomonadati</taxon>
        <taxon>Bacteroidota</taxon>
        <taxon>Bacteroidia</taxon>
        <taxon>Bacteroidales</taxon>
        <taxon>Odoribacteraceae</taxon>
        <taxon>Odoribacter</taxon>
    </lineage>
</organism>
<evidence type="ECO:0000259" key="3">
    <source>
        <dbReference type="PROSITE" id="PS50885"/>
    </source>
</evidence>
<dbReference type="CDD" id="cd06225">
    <property type="entry name" value="HAMP"/>
    <property type="match status" value="1"/>
</dbReference>
<dbReference type="CDD" id="cd12912">
    <property type="entry name" value="PDC2_MCP_like"/>
    <property type="match status" value="1"/>
</dbReference>
<dbReference type="GO" id="GO:0016020">
    <property type="term" value="C:membrane"/>
    <property type="evidence" value="ECO:0007669"/>
    <property type="project" value="InterPro"/>
</dbReference>
<dbReference type="Pfam" id="PF22673">
    <property type="entry name" value="MCP-like_PDC_1"/>
    <property type="match status" value="1"/>
</dbReference>
<dbReference type="InterPro" id="IPR036457">
    <property type="entry name" value="PPM-type-like_dom_sf"/>
</dbReference>
<keyword evidence="1" id="KW-0378">Hydrolase</keyword>
<dbReference type="SUPFAM" id="SSF81606">
    <property type="entry name" value="PP2C-like"/>
    <property type="match status" value="1"/>
</dbReference>
<dbReference type="Proteomes" id="UP000283426">
    <property type="component" value="Unassembled WGS sequence"/>
</dbReference>
<dbReference type="GO" id="GO:0016791">
    <property type="term" value="F:phosphatase activity"/>
    <property type="evidence" value="ECO:0007669"/>
    <property type="project" value="TreeGrafter"/>
</dbReference>
<dbReference type="GO" id="GO:0007165">
    <property type="term" value="P:signal transduction"/>
    <property type="evidence" value="ECO:0007669"/>
    <property type="project" value="InterPro"/>
</dbReference>
<accession>A0A412W6T1</accession>
<dbReference type="InterPro" id="IPR052016">
    <property type="entry name" value="Bact_Sigma-Reg"/>
</dbReference>
<feature type="transmembrane region" description="Helical" evidence="2">
    <location>
        <begin position="26"/>
        <end position="48"/>
    </location>
</feature>
<sequence length="659" mass="76076">MIIIIFAGKRKVNMFKQINHSFAAKLNIYLISSAFLLWGIGFCLFYHYSSRAIEHQAYLKIDESAEKINLKVTRLLRTIEKIPENLSWIIPSYVTHADSIYAITRQVVLNNYEIFGCAIAFEPYYFPDKGYYFAPYSYMSGDSVVTTQIDPKYDYYQKNWYRISKERNVSRWSRPYHELSSNDILTSTYSVPLRDPKNNVIGIFSVDLSLNWLTELIDSVKPYEDSYSIIVNREGRYILHPGNDFFTDLDKDILHETEILQDTNASKLAHLMMQGQKGKGVFVNNHVKYYIYFTPILGTEWNMATLFPYSHIFDKLHRFTWIIILSSVLFLALLVIICTTTVRKITRPLKIFAASTHSIAEGNFNITLPVIHTQDEMLDLYNAFSEMQEKLSKYMKNLETTIAAKEKIESELRIAHDIQMSMLPKNFPPFPGHEIGLYAVLYPARQVGGDLYDFFIHENTLFFAIGDVSGKGIPASLLMASTISLLRTLSSGSNSPSQIAYSLNNSIAERNEADMFVTFFIGMLDLRTGVMKYCNAGHTPPVLTSPDRTVAFFEMQSDLPLGILKNHDYQEYTYRFVSGSGILLYTDGITDAENEKNEFYTRERLLEIVTQNQELHPREFIRSIINDIQSHIKSHELSDDLSMLTKNHKIYRFFFVIFK</sequence>
<keyword evidence="2" id="KW-0812">Transmembrane</keyword>
<dbReference type="EMBL" id="QRYW01000042">
    <property type="protein sequence ID" value="RGV20196.1"/>
    <property type="molecule type" value="Genomic_DNA"/>
</dbReference>
<protein>
    <submittedName>
        <fullName evidence="4">HAMP domain-containing protein</fullName>
    </submittedName>
</protein>
<dbReference type="Gene3D" id="3.30.450.20">
    <property type="entry name" value="PAS domain"/>
    <property type="match status" value="2"/>
</dbReference>
<keyword evidence="2" id="KW-0472">Membrane</keyword>
<dbReference type="CDD" id="cd12913">
    <property type="entry name" value="PDC1_MCP_like"/>
    <property type="match status" value="1"/>
</dbReference>
<dbReference type="PANTHER" id="PTHR43156:SF2">
    <property type="entry name" value="STAGE II SPORULATION PROTEIN E"/>
    <property type="match status" value="1"/>
</dbReference>
<dbReference type="Pfam" id="PF00672">
    <property type="entry name" value="HAMP"/>
    <property type="match status" value="1"/>
</dbReference>
<dbReference type="SUPFAM" id="SSF103190">
    <property type="entry name" value="Sensory domain-like"/>
    <property type="match status" value="1"/>
</dbReference>
<dbReference type="InterPro" id="IPR029151">
    <property type="entry name" value="Sensor-like_sf"/>
</dbReference>
<name>A0A412W6T1_9BACT</name>
<dbReference type="InterPro" id="IPR001932">
    <property type="entry name" value="PPM-type_phosphatase-like_dom"/>
</dbReference>
<dbReference type="PANTHER" id="PTHR43156">
    <property type="entry name" value="STAGE II SPORULATION PROTEIN E-RELATED"/>
    <property type="match status" value="1"/>
</dbReference>
<dbReference type="PROSITE" id="PS50885">
    <property type="entry name" value="HAMP"/>
    <property type="match status" value="1"/>
</dbReference>
<feature type="transmembrane region" description="Helical" evidence="2">
    <location>
        <begin position="319"/>
        <end position="342"/>
    </location>
</feature>
<dbReference type="SMART" id="SM00304">
    <property type="entry name" value="HAMP"/>
    <property type="match status" value="1"/>
</dbReference>